<keyword evidence="12" id="KW-0540">Nuclease</keyword>
<evidence type="ECO:0000256" key="6">
    <source>
        <dbReference type="ARBA" id="ARBA00023004"/>
    </source>
</evidence>
<comment type="similarity">
    <text evidence="2">Belongs to the Nth/MutY family.</text>
</comment>
<dbReference type="Pfam" id="PF10576">
    <property type="entry name" value="EndIII_4Fe-2S"/>
    <property type="match status" value="1"/>
</dbReference>
<evidence type="ECO:0000256" key="1">
    <source>
        <dbReference type="ARBA" id="ARBA00001966"/>
    </source>
</evidence>
<sequence length="273" mass="28999">MPSIDPKMESSTEPREMTLHRLRRCIALLERVYGVPKRRGLGPVDILVQTILSQNTTSANTHRAFESLKRRYPDYQALLDAPDEDVARSIRCGGLAAIKARRIKEALEMIRGRKVGDDVAKGGQKADSGDGAGPGRPVGAGGPGGSGGAAGRIDLDFLKDLDPKAARDYLLALPGVGPKTAAVVLLFGFNMPLIPVDTHVNRLSRRLGFVPEAASIGEAEEILEAMTPVDKYCSFHVNLIRHGRAVCKARSPACAGCVLGEICPSAGIGGQKG</sequence>
<evidence type="ECO:0000313" key="12">
    <source>
        <dbReference type="EMBL" id="MDF0594025.1"/>
    </source>
</evidence>
<dbReference type="CDD" id="cd00056">
    <property type="entry name" value="ENDO3c"/>
    <property type="match status" value="1"/>
</dbReference>
<keyword evidence="9" id="KW-0326">Glycosidase</keyword>
<keyword evidence="12" id="KW-0255">Endonuclease</keyword>
<dbReference type="PANTHER" id="PTHR47203">
    <property type="match status" value="1"/>
</dbReference>
<reference evidence="12 13" key="1">
    <citation type="submission" date="2023-03" db="EMBL/GenBank/DDBJ databases">
        <title>Whole genome sequencing of Methanotrichaceae archaeon M04Ac.</title>
        <authorList>
            <person name="Khomyakova M.A."/>
            <person name="Merkel A.Y."/>
            <person name="Slobodkin A.I."/>
        </authorList>
    </citation>
    <scope>NUCLEOTIDE SEQUENCE [LARGE SCALE GENOMIC DNA]</scope>
    <source>
        <strain evidence="12 13">M04Ac</strain>
    </source>
</reference>
<dbReference type="InterPro" id="IPR023170">
    <property type="entry name" value="HhH_base_excis_C"/>
</dbReference>
<dbReference type="InterPro" id="IPR004035">
    <property type="entry name" value="Endouclease-III_FeS-bd_BS"/>
</dbReference>
<comment type="caution">
    <text evidence="12">The sequence shown here is derived from an EMBL/GenBank/DDBJ whole genome shotgun (WGS) entry which is preliminary data.</text>
</comment>
<dbReference type="Pfam" id="PF00730">
    <property type="entry name" value="HhH-GPD"/>
    <property type="match status" value="1"/>
</dbReference>
<keyword evidence="5" id="KW-0378">Hydrolase</keyword>
<dbReference type="GO" id="GO:0004519">
    <property type="term" value="F:endonuclease activity"/>
    <property type="evidence" value="ECO:0007669"/>
    <property type="project" value="UniProtKB-KW"/>
</dbReference>
<evidence type="ECO:0000256" key="10">
    <source>
        <dbReference type="SAM" id="MobiDB-lite"/>
    </source>
</evidence>
<dbReference type="Proteomes" id="UP001215956">
    <property type="component" value="Unassembled WGS sequence"/>
</dbReference>
<protein>
    <submittedName>
        <fullName evidence="12">Endonuclease III</fullName>
    </submittedName>
</protein>
<evidence type="ECO:0000256" key="2">
    <source>
        <dbReference type="ARBA" id="ARBA00008343"/>
    </source>
</evidence>
<name>A0ABT5XH86_9EURY</name>
<dbReference type="Gene3D" id="1.10.340.30">
    <property type="entry name" value="Hypothetical protein, domain 2"/>
    <property type="match status" value="2"/>
</dbReference>
<dbReference type="PROSITE" id="PS00764">
    <property type="entry name" value="ENDONUCLEASE_III_1"/>
    <property type="match status" value="1"/>
</dbReference>
<proteinExistence type="inferred from homology"/>
<evidence type="ECO:0000256" key="4">
    <source>
        <dbReference type="ARBA" id="ARBA00022763"/>
    </source>
</evidence>
<comment type="cofactor">
    <cofactor evidence="1">
        <name>[4Fe-4S] cluster</name>
        <dbReference type="ChEBI" id="CHEBI:49883"/>
    </cofactor>
</comment>
<dbReference type="SUPFAM" id="SSF48150">
    <property type="entry name" value="DNA-glycosylase"/>
    <property type="match status" value="1"/>
</dbReference>
<evidence type="ECO:0000256" key="7">
    <source>
        <dbReference type="ARBA" id="ARBA00023014"/>
    </source>
</evidence>
<evidence type="ECO:0000259" key="11">
    <source>
        <dbReference type="SMART" id="SM00478"/>
    </source>
</evidence>
<dbReference type="EMBL" id="JARFPL010000040">
    <property type="protein sequence ID" value="MDF0594025.1"/>
    <property type="molecule type" value="Genomic_DNA"/>
</dbReference>
<evidence type="ECO:0000256" key="3">
    <source>
        <dbReference type="ARBA" id="ARBA00022723"/>
    </source>
</evidence>
<feature type="region of interest" description="Disordered" evidence="10">
    <location>
        <begin position="118"/>
        <end position="146"/>
    </location>
</feature>
<dbReference type="InterPro" id="IPR011257">
    <property type="entry name" value="DNA_glycosylase"/>
</dbReference>
<evidence type="ECO:0000256" key="8">
    <source>
        <dbReference type="ARBA" id="ARBA00023204"/>
    </source>
</evidence>
<evidence type="ECO:0000313" key="13">
    <source>
        <dbReference type="Proteomes" id="UP001215956"/>
    </source>
</evidence>
<keyword evidence="3" id="KW-0479">Metal-binding</keyword>
<evidence type="ECO:0000256" key="9">
    <source>
        <dbReference type="ARBA" id="ARBA00023295"/>
    </source>
</evidence>
<dbReference type="SMART" id="SM00478">
    <property type="entry name" value="ENDO3c"/>
    <property type="match status" value="1"/>
</dbReference>
<accession>A0ABT5XH86</accession>
<gene>
    <name evidence="12" type="ORF">P0O24_10580</name>
</gene>
<dbReference type="PIRSF" id="PIRSF001435">
    <property type="entry name" value="Nth"/>
    <property type="match status" value="1"/>
</dbReference>
<feature type="compositionally biased region" description="Gly residues" evidence="10">
    <location>
        <begin position="130"/>
        <end position="146"/>
    </location>
</feature>
<dbReference type="PANTHER" id="PTHR47203:SF1">
    <property type="entry name" value="HYPOTHETICAL BASE EXCISION DNA REPAIR PROTEIN (EUROFUNG)"/>
    <property type="match status" value="1"/>
</dbReference>
<keyword evidence="8" id="KW-0234">DNA repair</keyword>
<keyword evidence="13" id="KW-1185">Reference proteome</keyword>
<keyword evidence="6" id="KW-0408">Iron</keyword>
<evidence type="ECO:0000256" key="5">
    <source>
        <dbReference type="ARBA" id="ARBA00022801"/>
    </source>
</evidence>
<dbReference type="InterPro" id="IPR003265">
    <property type="entry name" value="HhH-GPD_domain"/>
</dbReference>
<keyword evidence="4" id="KW-0227">DNA damage</keyword>
<feature type="domain" description="HhH-GPD" evidence="11">
    <location>
        <begin position="52"/>
        <end position="245"/>
    </location>
</feature>
<dbReference type="Gene3D" id="1.10.1670.10">
    <property type="entry name" value="Helix-hairpin-Helix base-excision DNA repair enzymes (C-terminal)"/>
    <property type="match status" value="1"/>
</dbReference>
<organism evidence="12 13">
    <name type="scientific">Candidatus Methanocrinis alkalitolerans</name>
    <dbReference type="NCBI Taxonomy" id="3033395"/>
    <lineage>
        <taxon>Archaea</taxon>
        <taxon>Methanobacteriati</taxon>
        <taxon>Methanobacteriota</taxon>
        <taxon>Stenosarchaea group</taxon>
        <taxon>Methanomicrobia</taxon>
        <taxon>Methanotrichales</taxon>
        <taxon>Methanotrichaceae</taxon>
        <taxon>Methanocrinis</taxon>
    </lineage>
</organism>
<keyword evidence="7" id="KW-0411">Iron-sulfur</keyword>
<dbReference type="InterPro" id="IPR003651">
    <property type="entry name" value="Endonuclease3_FeS-loop_motif"/>
</dbReference>
<dbReference type="RefSeq" id="WP_316969724.1">
    <property type="nucleotide sequence ID" value="NZ_JARFPL010000040.1"/>
</dbReference>